<evidence type="ECO:0000256" key="1">
    <source>
        <dbReference type="SAM" id="MobiDB-lite"/>
    </source>
</evidence>
<reference evidence="2" key="1">
    <citation type="submission" date="2018-05" db="EMBL/GenBank/DDBJ databases">
        <authorList>
            <person name="Lanie J.A."/>
            <person name="Ng W.-L."/>
            <person name="Kazmierczak K.M."/>
            <person name="Andrzejewski T.M."/>
            <person name="Davidsen T.M."/>
            <person name="Wayne K.J."/>
            <person name="Tettelin H."/>
            <person name="Glass J.I."/>
            <person name="Rusch D."/>
            <person name="Podicherti R."/>
            <person name="Tsui H.-C.T."/>
            <person name="Winkler M.E."/>
        </authorList>
    </citation>
    <scope>NUCLEOTIDE SEQUENCE</scope>
</reference>
<sequence>MVILSPDEILDFKKLGFIVLRQYYSVNEILKILDEVNRLESLIPEKGGMMKYYDTPFGQDSSNQSMILIRIEKFIETSPYLESIVNNPSVHSLLKQLLGESAVLLKEKINFKPPGAPPDLLHQDSQAGWDDYGSEFVSVLIAVEDSNRSNACVEFDNSGYYINGLAGPLWEPLTAKDIPNAEMKPIETKAGDIILFNSYVPHGSEANTSDKRRCNIYLTYNKTSDGDHRLKYFAEKRKNYPPNNERDPNQEYSFKV</sequence>
<dbReference type="GO" id="GO:0016491">
    <property type="term" value="F:oxidoreductase activity"/>
    <property type="evidence" value="ECO:0007669"/>
    <property type="project" value="UniProtKB-ARBA"/>
</dbReference>
<proteinExistence type="predicted"/>
<feature type="region of interest" description="Disordered" evidence="1">
    <location>
        <begin position="236"/>
        <end position="256"/>
    </location>
</feature>
<dbReference type="GO" id="GO:0046872">
    <property type="term" value="F:metal ion binding"/>
    <property type="evidence" value="ECO:0007669"/>
    <property type="project" value="UniProtKB-ARBA"/>
</dbReference>
<dbReference type="PANTHER" id="PTHR20883:SF48">
    <property type="entry name" value="ECTOINE DIOXYGENASE"/>
    <property type="match status" value="1"/>
</dbReference>
<dbReference type="EMBL" id="UINC01002242">
    <property type="protein sequence ID" value="SUZ94528.1"/>
    <property type="molecule type" value="Genomic_DNA"/>
</dbReference>
<evidence type="ECO:0008006" key="3">
    <source>
        <dbReference type="Google" id="ProtNLM"/>
    </source>
</evidence>
<accession>A0A381RU84</accession>
<feature type="compositionally biased region" description="Basic and acidic residues" evidence="1">
    <location>
        <begin position="236"/>
        <end position="249"/>
    </location>
</feature>
<organism evidence="2">
    <name type="scientific">marine metagenome</name>
    <dbReference type="NCBI Taxonomy" id="408172"/>
    <lineage>
        <taxon>unclassified sequences</taxon>
        <taxon>metagenomes</taxon>
        <taxon>ecological metagenomes</taxon>
    </lineage>
</organism>
<evidence type="ECO:0000313" key="2">
    <source>
        <dbReference type="EMBL" id="SUZ94528.1"/>
    </source>
</evidence>
<dbReference type="Gene3D" id="2.60.120.620">
    <property type="entry name" value="q2cbj1_9rhob like domain"/>
    <property type="match status" value="1"/>
</dbReference>
<protein>
    <recommendedName>
        <fullName evidence="3">Fe2OG dioxygenase domain-containing protein</fullName>
    </recommendedName>
</protein>
<name>A0A381RU84_9ZZZZ</name>
<dbReference type="InterPro" id="IPR008775">
    <property type="entry name" value="Phytyl_CoA_dOase-like"/>
</dbReference>
<dbReference type="SUPFAM" id="SSF51197">
    <property type="entry name" value="Clavaminate synthase-like"/>
    <property type="match status" value="1"/>
</dbReference>
<gene>
    <name evidence="2" type="ORF">METZ01_LOCUS47382</name>
</gene>
<dbReference type="PANTHER" id="PTHR20883">
    <property type="entry name" value="PHYTANOYL-COA DIOXYGENASE DOMAIN CONTAINING 1"/>
    <property type="match status" value="1"/>
</dbReference>
<dbReference type="Pfam" id="PF05721">
    <property type="entry name" value="PhyH"/>
    <property type="match status" value="1"/>
</dbReference>
<dbReference type="AlphaFoldDB" id="A0A381RU84"/>